<evidence type="ECO:0000259" key="2">
    <source>
        <dbReference type="PROSITE" id="PS50234"/>
    </source>
</evidence>
<sequence>MASLHYNMSSISLEESLFKAHQLTKNRTLMLLFSERDVMCPGHNACRSLLTWKARGNPLATVALGYYDTGRPAFMNVASPMCALHFDHSLFDRYAEVLPLGIRSHRASAEICFQPAHGGNAQISSSEIVTSDGPCSSKISELFVDIVIVFDSSEAVTEPSLSGMKQSMKTVLQTVTFGQGAYQSRLSLFSVGDRDIFYANFETFKNTKSALNGLHSVPYVGGSLSVPALERTFQTVISLINKRTDTRNPVVVILMSDASISCDRAEYGNLCKTAAKVRELAALMTVSMRFAETGAAPLSDLSTECFNVSNSEAMLANIQTLLTDANCDCPAEFTQFRTSECKKTTSCVRIYESPNTEGGGRDNCHDDSAELVTIRSPAKNDFVRTQLVKLNGTDAFIGLETATYTVFPTMLLTGRWTSGPDWNSQSDYGGQFSLREMSCVVITTTGEWKPVECENVSHAHWYVCEKRARDASHREELEN</sequence>
<name>A0A4U5MIX9_STECR</name>
<evidence type="ECO:0008006" key="5">
    <source>
        <dbReference type="Google" id="ProtNLM"/>
    </source>
</evidence>
<keyword evidence="4" id="KW-1185">Reference proteome</keyword>
<organism evidence="3 4">
    <name type="scientific">Steinernema carpocapsae</name>
    <name type="common">Entomopathogenic nematode</name>
    <dbReference type="NCBI Taxonomy" id="34508"/>
    <lineage>
        <taxon>Eukaryota</taxon>
        <taxon>Metazoa</taxon>
        <taxon>Ecdysozoa</taxon>
        <taxon>Nematoda</taxon>
        <taxon>Chromadorea</taxon>
        <taxon>Rhabditida</taxon>
        <taxon>Tylenchina</taxon>
        <taxon>Panagrolaimomorpha</taxon>
        <taxon>Strongyloidoidea</taxon>
        <taxon>Steinernematidae</taxon>
        <taxon>Steinernema</taxon>
    </lineage>
</organism>
<evidence type="ECO:0000313" key="3">
    <source>
        <dbReference type="EMBL" id="TKR69329.1"/>
    </source>
</evidence>
<evidence type="ECO:0000313" key="4">
    <source>
        <dbReference type="Proteomes" id="UP000298663"/>
    </source>
</evidence>
<comment type="caution">
    <text evidence="3">The sequence shown here is derived from an EMBL/GenBank/DDBJ whole genome shotgun (WGS) entry which is preliminary data.</text>
</comment>
<dbReference type="PANTHER" id="PTHR31024:SF3">
    <property type="entry name" value="C-TYPE LECTIN-RELATED"/>
    <property type="match status" value="1"/>
</dbReference>
<protein>
    <recommendedName>
        <fullName evidence="5">C-type lectin domain-containing protein</fullName>
    </recommendedName>
</protein>
<dbReference type="PROSITE" id="PS50234">
    <property type="entry name" value="VWFA"/>
    <property type="match status" value="1"/>
</dbReference>
<dbReference type="InterPro" id="IPR001304">
    <property type="entry name" value="C-type_lectin-like"/>
</dbReference>
<dbReference type="PANTHER" id="PTHR31024">
    <property type="entry name" value="C-TYPE LECTIN"/>
    <property type="match status" value="1"/>
</dbReference>
<dbReference type="InterPro" id="IPR002035">
    <property type="entry name" value="VWF_A"/>
</dbReference>
<dbReference type="InterPro" id="IPR016187">
    <property type="entry name" value="CTDL_fold"/>
</dbReference>
<dbReference type="Pfam" id="PF00092">
    <property type="entry name" value="VWA"/>
    <property type="match status" value="1"/>
</dbReference>
<dbReference type="Gene3D" id="3.40.50.410">
    <property type="entry name" value="von Willebrand factor, type A domain"/>
    <property type="match status" value="1"/>
</dbReference>
<dbReference type="SMART" id="SM00034">
    <property type="entry name" value="CLECT"/>
    <property type="match status" value="1"/>
</dbReference>
<evidence type="ECO:0000259" key="1">
    <source>
        <dbReference type="PROSITE" id="PS50041"/>
    </source>
</evidence>
<dbReference type="AlphaFoldDB" id="A0A4U5MIX9"/>
<proteinExistence type="predicted"/>
<dbReference type="CDD" id="cd00037">
    <property type="entry name" value="CLECT"/>
    <property type="match status" value="1"/>
</dbReference>
<dbReference type="PROSITE" id="PS50041">
    <property type="entry name" value="C_TYPE_LECTIN_2"/>
    <property type="match status" value="1"/>
</dbReference>
<dbReference type="OrthoDB" id="5787264at2759"/>
<dbReference type="InterPro" id="IPR036465">
    <property type="entry name" value="vWFA_dom_sf"/>
</dbReference>
<dbReference type="InterPro" id="IPR016186">
    <property type="entry name" value="C-type_lectin-like/link_sf"/>
</dbReference>
<dbReference type="SUPFAM" id="SSF56436">
    <property type="entry name" value="C-type lectin-like"/>
    <property type="match status" value="1"/>
</dbReference>
<dbReference type="SUPFAM" id="SSF53300">
    <property type="entry name" value="vWA-like"/>
    <property type="match status" value="1"/>
</dbReference>
<feature type="domain" description="VWFA" evidence="2">
    <location>
        <begin position="145"/>
        <end position="301"/>
    </location>
</feature>
<dbReference type="Pfam" id="PF00059">
    <property type="entry name" value="Lectin_C"/>
    <property type="match status" value="1"/>
</dbReference>
<feature type="domain" description="C-type lectin" evidence="1">
    <location>
        <begin position="343"/>
        <end position="454"/>
    </location>
</feature>
<dbReference type="CDD" id="cd00198">
    <property type="entry name" value="vWFA"/>
    <property type="match status" value="1"/>
</dbReference>
<dbReference type="Gene3D" id="3.10.100.10">
    <property type="entry name" value="Mannose-Binding Protein A, subunit A"/>
    <property type="match status" value="1"/>
</dbReference>
<reference evidence="3 4" key="2">
    <citation type="journal article" date="2019" name="G3 (Bethesda)">
        <title>Hybrid Assembly of the Genome of the Entomopathogenic Nematode Steinernema carpocapsae Identifies the X-Chromosome.</title>
        <authorList>
            <person name="Serra L."/>
            <person name="Macchietto M."/>
            <person name="Macias-Munoz A."/>
            <person name="McGill C.J."/>
            <person name="Rodriguez I.M."/>
            <person name="Rodriguez B."/>
            <person name="Murad R."/>
            <person name="Mortazavi A."/>
        </authorList>
    </citation>
    <scope>NUCLEOTIDE SEQUENCE [LARGE SCALE GENOMIC DNA]</scope>
    <source>
        <strain evidence="3 4">ALL</strain>
    </source>
</reference>
<accession>A0A4U5MIX9</accession>
<dbReference type="Proteomes" id="UP000298663">
    <property type="component" value="Unassembled WGS sequence"/>
</dbReference>
<dbReference type="EMBL" id="AZBU02000007">
    <property type="protein sequence ID" value="TKR69329.1"/>
    <property type="molecule type" value="Genomic_DNA"/>
</dbReference>
<gene>
    <name evidence="3" type="ORF">L596_021505</name>
</gene>
<reference evidence="3 4" key="1">
    <citation type="journal article" date="2015" name="Genome Biol.">
        <title>Comparative genomics of Steinernema reveals deeply conserved gene regulatory networks.</title>
        <authorList>
            <person name="Dillman A.R."/>
            <person name="Macchietto M."/>
            <person name="Porter C.F."/>
            <person name="Rogers A."/>
            <person name="Williams B."/>
            <person name="Antoshechkin I."/>
            <person name="Lee M.M."/>
            <person name="Goodwin Z."/>
            <person name="Lu X."/>
            <person name="Lewis E.E."/>
            <person name="Goodrich-Blair H."/>
            <person name="Stock S.P."/>
            <person name="Adams B.J."/>
            <person name="Sternberg P.W."/>
            <person name="Mortazavi A."/>
        </authorList>
    </citation>
    <scope>NUCLEOTIDE SEQUENCE [LARGE SCALE GENOMIC DNA]</scope>
    <source>
        <strain evidence="3 4">ALL</strain>
    </source>
</reference>